<dbReference type="InterPro" id="IPR003346">
    <property type="entry name" value="Transposase_20"/>
</dbReference>
<feature type="coiled-coil region" evidence="1">
    <location>
        <begin position="184"/>
        <end position="225"/>
    </location>
</feature>
<dbReference type="PANTHER" id="PTHR33055:SF13">
    <property type="entry name" value="TRANSPOSASE"/>
    <property type="match status" value="1"/>
</dbReference>
<evidence type="ECO:0000259" key="4">
    <source>
        <dbReference type="Pfam" id="PF02371"/>
    </source>
</evidence>
<feature type="transmembrane region" description="Helical" evidence="2">
    <location>
        <begin position="352"/>
        <end position="373"/>
    </location>
</feature>
<dbReference type="EMBL" id="JARGDL010000005">
    <property type="protein sequence ID" value="MDF1611629.1"/>
    <property type="molecule type" value="Genomic_DNA"/>
</dbReference>
<proteinExistence type="predicted"/>
<feature type="domain" description="Transposase IS116/IS110/IS902 C-terminal" evidence="4">
    <location>
        <begin position="235"/>
        <end position="315"/>
    </location>
</feature>
<dbReference type="Pfam" id="PF02371">
    <property type="entry name" value="Transposase_20"/>
    <property type="match status" value="1"/>
</dbReference>
<accession>A0AAE3NZR5</accession>
<keyword evidence="2" id="KW-1133">Transmembrane helix</keyword>
<dbReference type="InterPro" id="IPR047650">
    <property type="entry name" value="Transpos_IS110"/>
</dbReference>
<dbReference type="GO" id="GO:0006313">
    <property type="term" value="P:DNA transposition"/>
    <property type="evidence" value="ECO:0007669"/>
    <property type="project" value="InterPro"/>
</dbReference>
<gene>
    <name evidence="5" type="ORF">P0M35_05680</name>
</gene>
<evidence type="ECO:0000256" key="2">
    <source>
        <dbReference type="SAM" id="Phobius"/>
    </source>
</evidence>
<keyword evidence="2" id="KW-0812">Transmembrane</keyword>
<dbReference type="GO" id="GO:0004803">
    <property type="term" value="F:transposase activity"/>
    <property type="evidence" value="ECO:0007669"/>
    <property type="project" value="InterPro"/>
</dbReference>
<dbReference type="NCBIfam" id="NF033542">
    <property type="entry name" value="transpos_IS110"/>
    <property type="match status" value="1"/>
</dbReference>
<sequence length="386" mass="45258">MQKENNKLDFTNQTVFVGIDVHKKQWSVTINTGGQQIKTFSMNPSTKELSKYLMKNYPKAKYQSCYEAGYCGYWIDRQLKSMGIENIVVNPADVPTSNKEKTSKTDRIDSRKLARELSSNNLKGIYIPAEEQQAARTLSRLRIQLVKDQTRVKNRIKSLLNFLGVQLPENIEVKYWSGKFIKYIESLNFQQEEVKQTLQQHLRQLKTLREQMTEVVRMLRKMINQDEDKQKIITRLMTVPGIGFITAVTLYTEIMDIRRFLGYDHLSSYVGLAPSTYSTGGKEVVLGITQRQNTYLRNILIESAWIASRKDPALTMKYGQLIKRMKKQEAIIRIAKKLLRRIMHLWKGKEDYIFTVSYFLMLFKYNIFLVKIFEKNFSDTNYTNFH</sequence>
<keyword evidence="6" id="KW-1185">Reference proteome</keyword>
<dbReference type="RefSeq" id="WP_321535396.1">
    <property type="nucleotide sequence ID" value="NZ_JARGDL010000005.1"/>
</dbReference>
<keyword evidence="1" id="KW-0175">Coiled coil</keyword>
<dbReference type="AlphaFoldDB" id="A0AAE3NZR5"/>
<dbReference type="GO" id="GO:0003677">
    <property type="term" value="F:DNA binding"/>
    <property type="evidence" value="ECO:0007669"/>
    <property type="project" value="InterPro"/>
</dbReference>
<reference evidence="5" key="1">
    <citation type="submission" date="2023-03" db="EMBL/GenBank/DDBJ databases">
        <title>Stygiobacter electus gen. nov., sp. nov., facultatively anaerobic thermotolerant bacterium of the class Ignavibacteria from a well of Yessentuki mineral water deposit.</title>
        <authorList>
            <person name="Podosokorskaya O.A."/>
            <person name="Elcheninov A.G."/>
            <person name="Petrova N.F."/>
            <person name="Zavarzina D.G."/>
            <person name="Kublanov I.V."/>
            <person name="Merkel A.Y."/>
        </authorList>
    </citation>
    <scope>NUCLEOTIDE SEQUENCE</scope>
    <source>
        <strain evidence="5">09-Me</strain>
    </source>
</reference>
<dbReference type="Pfam" id="PF01548">
    <property type="entry name" value="DEDD_Tnp_IS110"/>
    <property type="match status" value="1"/>
</dbReference>
<evidence type="ECO:0000259" key="3">
    <source>
        <dbReference type="Pfam" id="PF01548"/>
    </source>
</evidence>
<evidence type="ECO:0000313" key="6">
    <source>
        <dbReference type="Proteomes" id="UP001221302"/>
    </source>
</evidence>
<organism evidence="5 6">
    <name type="scientific">Stygiobacter electus</name>
    <dbReference type="NCBI Taxonomy" id="3032292"/>
    <lineage>
        <taxon>Bacteria</taxon>
        <taxon>Pseudomonadati</taxon>
        <taxon>Ignavibacteriota</taxon>
        <taxon>Ignavibacteria</taxon>
        <taxon>Ignavibacteriales</taxon>
        <taxon>Melioribacteraceae</taxon>
        <taxon>Stygiobacter</taxon>
    </lineage>
</organism>
<dbReference type="Proteomes" id="UP001221302">
    <property type="component" value="Unassembled WGS sequence"/>
</dbReference>
<protein>
    <submittedName>
        <fullName evidence="5">IS110 family transposase</fullName>
    </submittedName>
</protein>
<evidence type="ECO:0000313" key="5">
    <source>
        <dbReference type="EMBL" id="MDF1611629.1"/>
    </source>
</evidence>
<name>A0AAE3NZR5_9BACT</name>
<dbReference type="PANTHER" id="PTHR33055">
    <property type="entry name" value="TRANSPOSASE FOR INSERTION SEQUENCE ELEMENT IS1111A"/>
    <property type="match status" value="1"/>
</dbReference>
<comment type="caution">
    <text evidence="5">The sequence shown here is derived from an EMBL/GenBank/DDBJ whole genome shotgun (WGS) entry which is preliminary data.</text>
</comment>
<keyword evidence="2" id="KW-0472">Membrane</keyword>
<feature type="transmembrane region" description="Helical" evidence="2">
    <location>
        <begin position="232"/>
        <end position="251"/>
    </location>
</feature>
<evidence type="ECO:0000256" key="1">
    <source>
        <dbReference type="SAM" id="Coils"/>
    </source>
</evidence>
<feature type="domain" description="Transposase IS110-like N-terminal" evidence="3">
    <location>
        <begin position="17"/>
        <end position="161"/>
    </location>
</feature>
<dbReference type="InterPro" id="IPR002525">
    <property type="entry name" value="Transp_IS110-like_N"/>
</dbReference>